<evidence type="ECO:0000313" key="2">
    <source>
        <dbReference type="EMBL" id="GBP73355.1"/>
    </source>
</evidence>
<dbReference type="EMBL" id="BGZK01001170">
    <property type="protein sequence ID" value="GBP73355.1"/>
    <property type="molecule type" value="Genomic_DNA"/>
</dbReference>
<evidence type="ECO:0000313" key="3">
    <source>
        <dbReference type="Proteomes" id="UP000299102"/>
    </source>
</evidence>
<reference evidence="2 3" key="1">
    <citation type="journal article" date="2019" name="Commun. Biol.">
        <title>The bagworm genome reveals a unique fibroin gene that provides high tensile strength.</title>
        <authorList>
            <person name="Kono N."/>
            <person name="Nakamura H."/>
            <person name="Ohtoshi R."/>
            <person name="Tomita M."/>
            <person name="Numata K."/>
            <person name="Arakawa K."/>
        </authorList>
    </citation>
    <scope>NUCLEOTIDE SEQUENCE [LARGE SCALE GENOMIC DNA]</scope>
</reference>
<dbReference type="Proteomes" id="UP000299102">
    <property type="component" value="Unassembled WGS sequence"/>
</dbReference>
<name>A0A4C1YG86_EUMVA</name>
<organism evidence="2 3">
    <name type="scientific">Eumeta variegata</name>
    <name type="common">Bagworm moth</name>
    <name type="synonym">Eumeta japonica</name>
    <dbReference type="NCBI Taxonomy" id="151549"/>
    <lineage>
        <taxon>Eukaryota</taxon>
        <taxon>Metazoa</taxon>
        <taxon>Ecdysozoa</taxon>
        <taxon>Arthropoda</taxon>
        <taxon>Hexapoda</taxon>
        <taxon>Insecta</taxon>
        <taxon>Pterygota</taxon>
        <taxon>Neoptera</taxon>
        <taxon>Endopterygota</taxon>
        <taxon>Lepidoptera</taxon>
        <taxon>Glossata</taxon>
        <taxon>Ditrysia</taxon>
        <taxon>Tineoidea</taxon>
        <taxon>Psychidae</taxon>
        <taxon>Oiketicinae</taxon>
        <taxon>Eumeta</taxon>
    </lineage>
</organism>
<keyword evidence="3" id="KW-1185">Reference proteome</keyword>
<accession>A0A4C1YG86</accession>
<sequence>MEVWKPKAHACTVRPNHLDRVEFSRELRRNNYNWISAESLRPRRNHSRAGRSRKREISKGFVRTAPEAAPGASLTLSDRGPRELTVACRVRESGARKLARPPNEDPISAGLE</sequence>
<feature type="compositionally biased region" description="Basic residues" evidence="1">
    <location>
        <begin position="42"/>
        <end position="56"/>
    </location>
</feature>
<gene>
    <name evidence="2" type="ORF">EVAR_53150_1</name>
</gene>
<proteinExistence type="predicted"/>
<dbReference type="AlphaFoldDB" id="A0A4C1YG86"/>
<feature type="region of interest" description="Disordered" evidence="1">
    <location>
        <begin position="42"/>
        <end position="80"/>
    </location>
</feature>
<evidence type="ECO:0000256" key="1">
    <source>
        <dbReference type="SAM" id="MobiDB-lite"/>
    </source>
</evidence>
<comment type="caution">
    <text evidence="2">The sequence shown here is derived from an EMBL/GenBank/DDBJ whole genome shotgun (WGS) entry which is preliminary data.</text>
</comment>
<protein>
    <submittedName>
        <fullName evidence="2">Uncharacterized protein</fullName>
    </submittedName>
</protein>